<dbReference type="SUPFAM" id="SSF52540">
    <property type="entry name" value="P-loop containing nucleoside triphosphate hydrolases"/>
    <property type="match status" value="1"/>
</dbReference>
<proteinExistence type="predicted"/>
<dbReference type="InterPro" id="IPR027417">
    <property type="entry name" value="P-loop_NTPase"/>
</dbReference>
<comment type="caution">
    <text evidence="1">The sequence shown here is derived from an EMBL/GenBank/DDBJ whole genome shotgun (WGS) entry which is preliminary data.</text>
</comment>
<dbReference type="RefSeq" id="WP_099620056.1">
    <property type="nucleotide sequence ID" value="NZ_KZ319346.1"/>
</dbReference>
<sequence length="166" mass="19006">MSSYGTLIFFCGKMGAGKSTLSGKIARERGAVLISEDEWLAALFPGEIKDFNDYISYSSRLKPVLRSHVEQVLLAGTSVVLDFPGNTRKQRAWFKDIYSQHGIPHELYYLSVDDEVCLKQLKQRQKEQPKRAQFDTEEVFRMVTGYFEPPEESEAFNLQIVERKSA</sequence>
<evidence type="ECO:0000313" key="1">
    <source>
        <dbReference type="EMBL" id="PHQ23580.1"/>
    </source>
</evidence>
<keyword evidence="1" id="KW-0131">Cell cycle</keyword>
<dbReference type="Proteomes" id="UP000229044">
    <property type="component" value="Unassembled WGS sequence"/>
</dbReference>
<organism evidence="1 2">
    <name type="scientific">Marinobacter guineae</name>
    <dbReference type="NCBI Taxonomy" id="432303"/>
    <lineage>
        <taxon>Bacteria</taxon>
        <taxon>Pseudomonadati</taxon>
        <taxon>Pseudomonadota</taxon>
        <taxon>Gammaproteobacteria</taxon>
        <taxon>Pseudomonadales</taxon>
        <taxon>Marinobacteraceae</taxon>
        <taxon>Marinobacter</taxon>
    </lineage>
</organism>
<evidence type="ECO:0000313" key="2">
    <source>
        <dbReference type="Proteomes" id="UP000229044"/>
    </source>
</evidence>
<dbReference type="OrthoDB" id="531205at2"/>
<name>A0A2G1VA83_9GAMM</name>
<protein>
    <submittedName>
        <fullName evidence="1">Cell division protein ZipA</fullName>
    </submittedName>
</protein>
<dbReference type="Pfam" id="PF13671">
    <property type="entry name" value="AAA_33"/>
    <property type="match status" value="1"/>
</dbReference>
<reference evidence="1 2" key="1">
    <citation type="submission" date="2017-09" db="EMBL/GenBank/DDBJ databases">
        <title>The draft genome sequences of Marinobacter guineae M3B.</title>
        <authorList>
            <person name="Cao J."/>
        </authorList>
    </citation>
    <scope>NUCLEOTIDE SEQUENCE [LARGE SCALE GENOMIC DNA]</scope>
    <source>
        <strain evidence="1 2">M3B</strain>
    </source>
</reference>
<keyword evidence="2" id="KW-1185">Reference proteome</keyword>
<gene>
    <name evidence="1" type="ORF">CLH62_20640</name>
</gene>
<dbReference type="AlphaFoldDB" id="A0A2G1VA83"/>
<dbReference type="Gene3D" id="3.40.50.300">
    <property type="entry name" value="P-loop containing nucleotide triphosphate hydrolases"/>
    <property type="match status" value="1"/>
</dbReference>
<dbReference type="EMBL" id="NTFI01000014">
    <property type="protein sequence ID" value="PHQ23580.1"/>
    <property type="molecule type" value="Genomic_DNA"/>
</dbReference>
<accession>A0A2G1VA83</accession>
<dbReference type="GO" id="GO:0051301">
    <property type="term" value="P:cell division"/>
    <property type="evidence" value="ECO:0007669"/>
    <property type="project" value="UniProtKB-KW"/>
</dbReference>
<keyword evidence="1" id="KW-0132">Cell division</keyword>